<dbReference type="Proteomes" id="UP000002168">
    <property type="component" value="Chromosome"/>
</dbReference>
<keyword evidence="2" id="KW-0812">Transmembrane</keyword>
<dbReference type="Pfam" id="PF10975">
    <property type="entry name" value="DUF2802"/>
    <property type="match status" value="1"/>
</dbReference>
<evidence type="ECO:0000313" key="4">
    <source>
        <dbReference type="Proteomes" id="UP000002168"/>
    </source>
</evidence>
<organism evidence="3 4">
    <name type="scientific">Shewanella woodyi (strain ATCC 51908 / MS32)</name>
    <dbReference type="NCBI Taxonomy" id="392500"/>
    <lineage>
        <taxon>Bacteria</taxon>
        <taxon>Pseudomonadati</taxon>
        <taxon>Pseudomonadota</taxon>
        <taxon>Gammaproteobacteria</taxon>
        <taxon>Alteromonadales</taxon>
        <taxon>Shewanellaceae</taxon>
        <taxon>Shewanella</taxon>
    </lineage>
</organism>
<sequence length="134" mass="15025">MIGDEILIAALVCVIACLGLLLYLHIQTKKLKSKVDALTLLVKESDRQRESVKRELQELRSGTIGVGRRMLELEKRASQHDARLDEANQQDPQAKLYTRAMKMVDLGAGIEELVHECEIPKAEAELLIRLHGKG</sequence>
<dbReference type="STRING" id="392500.Swoo_1644"/>
<proteinExistence type="predicted"/>
<dbReference type="KEGG" id="swd:Swoo_1644"/>
<protein>
    <recommendedName>
        <fullName evidence="5">DNA repair protein</fullName>
    </recommendedName>
</protein>
<keyword evidence="4" id="KW-1185">Reference proteome</keyword>
<dbReference type="eggNOG" id="ENOG5032YKY">
    <property type="taxonomic scope" value="Bacteria"/>
</dbReference>
<accession>B1KMD2</accession>
<dbReference type="InterPro" id="IPR021244">
    <property type="entry name" value="DUF2802"/>
</dbReference>
<name>B1KMD2_SHEWM</name>
<evidence type="ECO:0008006" key="5">
    <source>
        <dbReference type="Google" id="ProtNLM"/>
    </source>
</evidence>
<keyword evidence="1" id="KW-0175">Coiled coil</keyword>
<keyword evidence="2" id="KW-0472">Membrane</keyword>
<dbReference type="AlphaFoldDB" id="B1KMD2"/>
<evidence type="ECO:0000256" key="2">
    <source>
        <dbReference type="SAM" id="Phobius"/>
    </source>
</evidence>
<reference evidence="3 4" key="1">
    <citation type="submission" date="2008-02" db="EMBL/GenBank/DDBJ databases">
        <title>Complete sequence of Shewanella woodyi ATCC 51908.</title>
        <authorList>
            <consortium name="US DOE Joint Genome Institute"/>
            <person name="Copeland A."/>
            <person name="Lucas S."/>
            <person name="Lapidus A."/>
            <person name="Glavina del Rio T."/>
            <person name="Dalin E."/>
            <person name="Tice H."/>
            <person name="Bruce D."/>
            <person name="Goodwin L."/>
            <person name="Pitluck S."/>
            <person name="Sims D."/>
            <person name="Brettin T."/>
            <person name="Detter J.C."/>
            <person name="Han C."/>
            <person name="Kuske C.R."/>
            <person name="Schmutz J."/>
            <person name="Larimer F."/>
            <person name="Land M."/>
            <person name="Hauser L."/>
            <person name="Kyrpides N."/>
            <person name="Lykidis A."/>
            <person name="Zhao J.-S."/>
            <person name="Richardson P."/>
        </authorList>
    </citation>
    <scope>NUCLEOTIDE SEQUENCE [LARGE SCALE GENOMIC DNA]</scope>
    <source>
        <strain evidence="4">ATCC 51908 / MS32</strain>
    </source>
</reference>
<evidence type="ECO:0000256" key="1">
    <source>
        <dbReference type="SAM" id="Coils"/>
    </source>
</evidence>
<evidence type="ECO:0000313" key="3">
    <source>
        <dbReference type="EMBL" id="ACA85930.1"/>
    </source>
</evidence>
<feature type="transmembrane region" description="Helical" evidence="2">
    <location>
        <begin position="6"/>
        <end position="24"/>
    </location>
</feature>
<gene>
    <name evidence="3" type="ordered locus">Swoo_1644</name>
</gene>
<feature type="coiled-coil region" evidence="1">
    <location>
        <begin position="42"/>
        <end position="90"/>
    </location>
</feature>
<keyword evidence="2" id="KW-1133">Transmembrane helix</keyword>
<dbReference type="EMBL" id="CP000961">
    <property type="protein sequence ID" value="ACA85930.1"/>
    <property type="molecule type" value="Genomic_DNA"/>
</dbReference>
<dbReference type="HOGENOM" id="CLU_140401_0_0_6"/>